<dbReference type="Proteomes" id="UP000319732">
    <property type="component" value="Unassembled WGS sequence"/>
</dbReference>
<dbReference type="AlphaFoldDB" id="A0A545T641"/>
<comment type="caution">
    <text evidence="2">The sequence shown here is derived from an EMBL/GenBank/DDBJ whole genome shotgun (WGS) entry which is preliminary data.</text>
</comment>
<dbReference type="GO" id="GO:0006814">
    <property type="term" value="P:sodium ion transport"/>
    <property type="evidence" value="ECO:0007669"/>
    <property type="project" value="UniProtKB-KW"/>
</dbReference>
<proteinExistence type="predicted"/>
<evidence type="ECO:0000313" key="3">
    <source>
        <dbReference type="Proteomes" id="UP000319732"/>
    </source>
</evidence>
<dbReference type="RefSeq" id="WP_142928419.1">
    <property type="nucleotide sequence ID" value="NZ_ML660098.1"/>
</dbReference>
<dbReference type="InterPro" id="IPR023171">
    <property type="entry name" value="Na/H_antiporter_dom_sf"/>
</dbReference>
<dbReference type="InterPro" id="IPR004670">
    <property type="entry name" value="NhaA"/>
</dbReference>
<keyword evidence="1" id="KW-0406">Ion transport</keyword>
<gene>
    <name evidence="2" type="ORF">FKG94_18550</name>
</gene>
<evidence type="ECO:0000256" key="1">
    <source>
        <dbReference type="ARBA" id="ARBA00023201"/>
    </source>
</evidence>
<organism evidence="2 3">
    <name type="scientific">Exilibacterium tricleocarpae</name>
    <dbReference type="NCBI Taxonomy" id="2591008"/>
    <lineage>
        <taxon>Bacteria</taxon>
        <taxon>Pseudomonadati</taxon>
        <taxon>Pseudomonadota</taxon>
        <taxon>Gammaproteobacteria</taxon>
        <taxon>Cellvibrionales</taxon>
        <taxon>Cellvibrionaceae</taxon>
        <taxon>Exilibacterium</taxon>
    </lineage>
</organism>
<dbReference type="Pfam" id="PF06965">
    <property type="entry name" value="Na_H_antiport_1"/>
    <property type="match status" value="1"/>
</dbReference>
<keyword evidence="1" id="KW-0813">Transport</keyword>
<dbReference type="GO" id="GO:0006885">
    <property type="term" value="P:regulation of pH"/>
    <property type="evidence" value="ECO:0007669"/>
    <property type="project" value="InterPro"/>
</dbReference>
<dbReference type="GO" id="GO:0016020">
    <property type="term" value="C:membrane"/>
    <property type="evidence" value="ECO:0007669"/>
    <property type="project" value="InterPro"/>
</dbReference>
<keyword evidence="1" id="KW-0915">Sodium</keyword>
<dbReference type="OrthoDB" id="9808135at2"/>
<keyword evidence="1" id="KW-0739">Sodium transport</keyword>
<protein>
    <submittedName>
        <fullName evidence="2">Uncharacterized protein</fullName>
    </submittedName>
</protein>
<reference evidence="2 3" key="1">
    <citation type="submission" date="2019-06" db="EMBL/GenBank/DDBJ databases">
        <title>Whole genome sequence for Cellvibrionaceae sp. R142.</title>
        <authorList>
            <person name="Wang G."/>
        </authorList>
    </citation>
    <scope>NUCLEOTIDE SEQUENCE [LARGE SCALE GENOMIC DNA]</scope>
    <source>
        <strain evidence="2 3">R142</strain>
    </source>
</reference>
<name>A0A545T641_9GAMM</name>
<sequence>MQPLVAALLALVLANSSLSGFYSSFLETPGILCLGDFSTEKPLLLWINDRLMASGVAMGAGFSGQ</sequence>
<accession>A0A545T641</accession>
<evidence type="ECO:0000313" key="2">
    <source>
        <dbReference type="EMBL" id="TQV72689.1"/>
    </source>
</evidence>
<dbReference type="EMBL" id="VHSG01000019">
    <property type="protein sequence ID" value="TQV72689.1"/>
    <property type="molecule type" value="Genomic_DNA"/>
</dbReference>
<dbReference type="Gene3D" id="1.20.1530.10">
    <property type="entry name" value="Na+/H+ antiporter like domain"/>
    <property type="match status" value="1"/>
</dbReference>
<keyword evidence="3" id="KW-1185">Reference proteome</keyword>